<dbReference type="AlphaFoldDB" id="A0A7S3BQB8"/>
<organism evidence="1">
    <name type="scientific">Haptolina ericina</name>
    <dbReference type="NCBI Taxonomy" id="156174"/>
    <lineage>
        <taxon>Eukaryota</taxon>
        <taxon>Haptista</taxon>
        <taxon>Haptophyta</taxon>
        <taxon>Prymnesiophyceae</taxon>
        <taxon>Prymnesiales</taxon>
        <taxon>Prymnesiaceae</taxon>
        <taxon>Haptolina</taxon>
    </lineage>
</organism>
<name>A0A7S3BQB8_9EUKA</name>
<accession>A0A7S3BQB8</accession>
<gene>
    <name evidence="1" type="ORF">HERI1096_LOCUS32968</name>
</gene>
<dbReference type="EMBL" id="HBHX01059642">
    <property type="protein sequence ID" value="CAE0139836.1"/>
    <property type="molecule type" value="Transcribed_RNA"/>
</dbReference>
<dbReference type="Gene3D" id="3.40.50.12500">
    <property type="match status" value="1"/>
</dbReference>
<sequence length="223" mass="23848">MLMANEHATEEALYGLCQSAVSADGARAVIIGGGPLGRAARALSPRLSPCPIIEPIPAAVATVARQLQQGVGGLGPLPAWALGGGSFTSRLRAEAMFTPRFIRRESSGWPPPPWCTLSISLVQAMPLSLLLPPSLLLKSLLPWVAAFYLLPRPVPQLSPMLLLCIGASYLALSVKGWTGWALPLMAVPLGFVMNLVEAGMWDSLEPLLVRCSPRWLLVRIRSL</sequence>
<dbReference type="InterPro" id="IPR053714">
    <property type="entry name" value="Iso_Racemase_Enz_sf"/>
</dbReference>
<reference evidence="1" key="1">
    <citation type="submission" date="2021-01" db="EMBL/GenBank/DDBJ databases">
        <authorList>
            <person name="Corre E."/>
            <person name="Pelletier E."/>
            <person name="Niang G."/>
            <person name="Scheremetjew M."/>
            <person name="Finn R."/>
            <person name="Kale V."/>
            <person name="Holt S."/>
            <person name="Cochrane G."/>
            <person name="Meng A."/>
            <person name="Brown T."/>
            <person name="Cohen L."/>
        </authorList>
    </citation>
    <scope>NUCLEOTIDE SEQUENCE</scope>
    <source>
        <strain evidence="1">CCMP281</strain>
    </source>
</reference>
<evidence type="ECO:0000313" key="1">
    <source>
        <dbReference type="EMBL" id="CAE0139836.1"/>
    </source>
</evidence>
<proteinExistence type="predicted"/>
<protein>
    <submittedName>
        <fullName evidence="1">Uncharacterized protein</fullName>
    </submittedName>
</protein>